<keyword evidence="3" id="KW-0547">Nucleotide-binding</keyword>
<dbReference type="EMBL" id="JAVREQ010000030">
    <property type="protein sequence ID" value="MDT0382124.1"/>
    <property type="molecule type" value="Genomic_DNA"/>
</dbReference>
<dbReference type="CDD" id="cd16936">
    <property type="entry name" value="HATPase_RsbW-like"/>
    <property type="match status" value="1"/>
</dbReference>
<keyword evidence="1" id="KW-0723">Serine/threonine-protein kinase</keyword>
<reference evidence="4" key="1">
    <citation type="submission" date="2023-07" db="EMBL/GenBank/DDBJ databases">
        <title>30 novel species of actinomycetes from the DSMZ collection.</title>
        <authorList>
            <person name="Nouioui I."/>
        </authorList>
    </citation>
    <scope>NUCLEOTIDE SEQUENCE [LARGE SCALE GENOMIC DNA]</scope>
    <source>
        <strain evidence="4">DSM 42041</strain>
    </source>
</reference>
<evidence type="ECO:0000313" key="3">
    <source>
        <dbReference type="EMBL" id="MDT0382124.1"/>
    </source>
</evidence>
<sequence>MRFSSSRRGARLARRLAAERLDAWGHPYDSRVTRDAELIVGELCANAVRHGHVAGRDFALALAVTDTTVRIEVSDARDERYPPLTARAPLEPAESGYGLLLVAALADDWGAEPRTPVGKTVWAELAR</sequence>
<dbReference type="Proteomes" id="UP001183414">
    <property type="component" value="Unassembled WGS sequence"/>
</dbReference>
<dbReference type="InterPro" id="IPR050267">
    <property type="entry name" value="Anti-sigma-factor_SerPK"/>
</dbReference>
<evidence type="ECO:0000259" key="2">
    <source>
        <dbReference type="Pfam" id="PF13581"/>
    </source>
</evidence>
<accession>A0ABU2NYQ5</accession>
<dbReference type="PANTHER" id="PTHR35526">
    <property type="entry name" value="ANTI-SIGMA-F FACTOR RSBW-RELATED"/>
    <property type="match status" value="1"/>
</dbReference>
<gene>
    <name evidence="3" type="ORF">RM572_25515</name>
</gene>
<comment type="caution">
    <text evidence="3">The sequence shown here is derived from an EMBL/GenBank/DDBJ whole genome shotgun (WGS) entry which is preliminary data.</text>
</comment>
<protein>
    <submittedName>
        <fullName evidence="3">ATP-binding protein</fullName>
    </submittedName>
</protein>
<dbReference type="InterPro" id="IPR003594">
    <property type="entry name" value="HATPase_dom"/>
</dbReference>
<keyword evidence="3" id="KW-0067">ATP-binding</keyword>
<dbReference type="InterPro" id="IPR036890">
    <property type="entry name" value="HATPase_C_sf"/>
</dbReference>
<organism evidence="3 4">
    <name type="scientific">Streptomyces hazeniae</name>
    <dbReference type="NCBI Taxonomy" id="3075538"/>
    <lineage>
        <taxon>Bacteria</taxon>
        <taxon>Bacillati</taxon>
        <taxon>Actinomycetota</taxon>
        <taxon>Actinomycetes</taxon>
        <taxon>Kitasatosporales</taxon>
        <taxon>Streptomycetaceae</taxon>
        <taxon>Streptomyces</taxon>
    </lineage>
</organism>
<evidence type="ECO:0000313" key="4">
    <source>
        <dbReference type="Proteomes" id="UP001183414"/>
    </source>
</evidence>
<dbReference type="Pfam" id="PF13581">
    <property type="entry name" value="HATPase_c_2"/>
    <property type="match status" value="1"/>
</dbReference>
<name>A0ABU2NYQ5_9ACTN</name>
<keyword evidence="4" id="KW-1185">Reference proteome</keyword>
<dbReference type="Gene3D" id="3.30.565.10">
    <property type="entry name" value="Histidine kinase-like ATPase, C-terminal domain"/>
    <property type="match status" value="1"/>
</dbReference>
<dbReference type="GO" id="GO:0005524">
    <property type="term" value="F:ATP binding"/>
    <property type="evidence" value="ECO:0007669"/>
    <property type="project" value="UniProtKB-KW"/>
</dbReference>
<dbReference type="SUPFAM" id="SSF55874">
    <property type="entry name" value="ATPase domain of HSP90 chaperone/DNA topoisomerase II/histidine kinase"/>
    <property type="match status" value="1"/>
</dbReference>
<keyword evidence="1" id="KW-0418">Kinase</keyword>
<proteinExistence type="predicted"/>
<evidence type="ECO:0000256" key="1">
    <source>
        <dbReference type="ARBA" id="ARBA00022527"/>
    </source>
</evidence>
<dbReference type="PANTHER" id="PTHR35526:SF3">
    <property type="entry name" value="ANTI-SIGMA-F FACTOR RSBW"/>
    <property type="match status" value="1"/>
</dbReference>
<keyword evidence="1" id="KW-0808">Transferase</keyword>
<dbReference type="RefSeq" id="WP_311675732.1">
    <property type="nucleotide sequence ID" value="NZ_JAVREQ010000030.1"/>
</dbReference>
<feature type="domain" description="Histidine kinase/HSP90-like ATPase" evidence="2">
    <location>
        <begin position="10"/>
        <end position="123"/>
    </location>
</feature>